<dbReference type="GO" id="GO:0016209">
    <property type="term" value="F:antioxidant activity"/>
    <property type="evidence" value="ECO:0007669"/>
    <property type="project" value="InterPro"/>
</dbReference>
<evidence type="ECO:0000259" key="1">
    <source>
        <dbReference type="PROSITE" id="PS51352"/>
    </source>
</evidence>
<dbReference type="InterPro" id="IPR000866">
    <property type="entry name" value="AhpC/TSA"/>
</dbReference>
<keyword evidence="3" id="KW-1185">Reference proteome</keyword>
<gene>
    <name evidence="2" type="ORF">Pla163_23820</name>
</gene>
<dbReference type="Gene3D" id="3.40.30.10">
    <property type="entry name" value="Glutaredoxin"/>
    <property type="match status" value="1"/>
</dbReference>
<dbReference type="Proteomes" id="UP000319342">
    <property type="component" value="Chromosome"/>
</dbReference>
<name>A0A518D1A4_9BACT</name>
<dbReference type="InterPro" id="IPR036249">
    <property type="entry name" value="Thioredoxin-like_sf"/>
</dbReference>
<reference evidence="2 3" key="1">
    <citation type="submission" date="2019-02" db="EMBL/GenBank/DDBJ databases">
        <title>Deep-cultivation of Planctomycetes and their phenomic and genomic characterization uncovers novel biology.</title>
        <authorList>
            <person name="Wiegand S."/>
            <person name="Jogler M."/>
            <person name="Boedeker C."/>
            <person name="Pinto D."/>
            <person name="Vollmers J."/>
            <person name="Rivas-Marin E."/>
            <person name="Kohn T."/>
            <person name="Peeters S.H."/>
            <person name="Heuer A."/>
            <person name="Rast P."/>
            <person name="Oberbeckmann S."/>
            <person name="Bunk B."/>
            <person name="Jeske O."/>
            <person name="Meyerdierks A."/>
            <person name="Storesund J.E."/>
            <person name="Kallscheuer N."/>
            <person name="Luecker S."/>
            <person name="Lage O.M."/>
            <person name="Pohl T."/>
            <person name="Merkel B.J."/>
            <person name="Hornburger P."/>
            <person name="Mueller R.-W."/>
            <person name="Bruemmer F."/>
            <person name="Labrenz M."/>
            <person name="Spormann A.M."/>
            <person name="Op den Camp H."/>
            <person name="Overmann J."/>
            <person name="Amann R."/>
            <person name="Jetten M.S.M."/>
            <person name="Mascher T."/>
            <person name="Medema M.H."/>
            <person name="Devos D.P."/>
            <person name="Kaster A.-K."/>
            <person name="Ovreas L."/>
            <person name="Rohde M."/>
            <person name="Galperin M.Y."/>
            <person name="Jogler C."/>
        </authorList>
    </citation>
    <scope>NUCLEOTIDE SEQUENCE [LARGE SCALE GENOMIC DNA]</scope>
    <source>
        <strain evidence="2 3">Pla163</strain>
    </source>
</reference>
<evidence type="ECO:0000313" key="2">
    <source>
        <dbReference type="EMBL" id="QDU85254.1"/>
    </source>
</evidence>
<sequence length="683" mass="73405">MLMNALLTLAVACPHTDSSAPVGQEESGDVPAEEPATELESWRFELDLGPRGDAADGPRDVLPFLVEYDAPSACAFVVNGSERIAVPNSPRGWERWNLDFPHYDSTIELRRELGEGEHVEWRGTWTKVRGAGEPAVVPVRAVADPVGRFASANGLSIAPQAVAGRWRVGFESGGDLPAVALLEAGAGTEVFGTILTDTGDYRFLAGDLSSRGLRLSCFDGAHAFLFEARVEIDPVAGDRLVDGVFRSGDWWSEGWTAVRDDAVELPDPFGRLGLRPTAHLEFLALPDASGAWHPLWTPGRPAVIEVFGSWCPNCHDAARLLEELDDRHGDVLDVVGVAFELTGEWERDARQVERFRERHDLGYRLLVGGTANKADTARALGLTDEILSYPTTFFVDANGTITAIYSGFSGPATGAAHLKLREAVEREVASIVAPDTSRGPRLDDMLADTAWRMHGVRSSLRGTARGRSFGRSGGVLVSRSSPSPAPPAVDAVSLLRVAGRTVEYRVQAEMFGQHLAARSVYSAGRLVEGGDLRVRWTQEGSAGGPTELIAEQCEPALELDDATLRAEGAWAAGHFGLRALQPQLVALLSDRDTWVRANAAAASAALGDRRAHDRVELAPDGLAALDAALRTAATDPSHLVRREAARALAAWGLGPDLLASWQASPSPFDRELARLYAAELAVR</sequence>
<dbReference type="AlphaFoldDB" id="A0A518D1A4"/>
<dbReference type="InterPro" id="IPR050553">
    <property type="entry name" value="Thioredoxin_ResA/DsbE_sf"/>
</dbReference>
<dbReference type="PROSITE" id="PS51352">
    <property type="entry name" value="THIOREDOXIN_2"/>
    <property type="match status" value="1"/>
</dbReference>
<dbReference type="SUPFAM" id="SSF48371">
    <property type="entry name" value="ARM repeat"/>
    <property type="match status" value="1"/>
</dbReference>
<accession>A0A518D1A4</accession>
<dbReference type="PANTHER" id="PTHR42852">
    <property type="entry name" value="THIOL:DISULFIDE INTERCHANGE PROTEIN DSBE"/>
    <property type="match status" value="1"/>
</dbReference>
<dbReference type="EMBL" id="CP036290">
    <property type="protein sequence ID" value="QDU85254.1"/>
    <property type="molecule type" value="Genomic_DNA"/>
</dbReference>
<organism evidence="2 3">
    <name type="scientific">Rohdeia mirabilis</name>
    <dbReference type="NCBI Taxonomy" id="2528008"/>
    <lineage>
        <taxon>Bacteria</taxon>
        <taxon>Pseudomonadati</taxon>
        <taxon>Planctomycetota</taxon>
        <taxon>Planctomycetia</taxon>
        <taxon>Planctomycetia incertae sedis</taxon>
        <taxon>Rohdeia</taxon>
    </lineage>
</organism>
<dbReference type="InterPro" id="IPR016024">
    <property type="entry name" value="ARM-type_fold"/>
</dbReference>
<dbReference type="InterPro" id="IPR011989">
    <property type="entry name" value="ARM-like"/>
</dbReference>
<proteinExistence type="predicted"/>
<dbReference type="SUPFAM" id="SSF52833">
    <property type="entry name" value="Thioredoxin-like"/>
    <property type="match status" value="1"/>
</dbReference>
<dbReference type="PANTHER" id="PTHR42852:SF13">
    <property type="entry name" value="PROTEIN DIPZ"/>
    <property type="match status" value="1"/>
</dbReference>
<dbReference type="Gene3D" id="1.25.10.10">
    <property type="entry name" value="Leucine-rich Repeat Variant"/>
    <property type="match status" value="1"/>
</dbReference>
<evidence type="ECO:0000313" key="3">
    <source>
        <dbReference type="Proteomes" id="UP000319342"/>
    </source>
</evidence>
<dbReference type="InterPro" id="IPR013766">
    <property type="entry name" value="Thioredoxin_domain"/>
</dbReference>
<protein>
    <submittedName>
        <fullName evidence="2">Redoxin</fullName>
    </submittedName>
</protein>
<feature type="domain" description="Thioredoxin" evidence="1">
    <location>
        <begin position="274"/>
        <end position="429"/>
    </location>
</feature>
<dbReference type="Pfam" id="PF00578">
    <property type="entry name" value="AhpC-TSA"/>
    <property type="match status" value="1"/>
</dbReference>
<dbReference type="CDD" id="cd02966">
    <property type="entry name" value="TlpA_like_family"/>
    <property type="match status" value="1"/>
</dbReference>
<dbReference type="OrthoDB" id="9798454at2"/>
<dbReference type="GO" id="GO:0016491">
    <property type="term" value="F:oxidoreductase activity"/>
    <property type="evidence" value="ECO:0007669"/>
    <property type="project" value="InterPro"/>
</dbReference>